<proteinExistence type="inferred from homology"/>
<dbReference type="InterPro" id="IPR013113">
    <property type="entry name" value="SIP_FAD-bd"/>
</dbReference>
<evidence type="ECO:0000313" key="3">
    <source>
        <dbReference type="EMBL" id="TBN12303.1"/>
    </source>
</evidence>
<feature type="domain" description="FAD-binding FR-type" evidence="2">
    <location>
        <begin position="111"/>
        <end position="235"/>
    </location>
</feature>
<dbReference type="InterPro" id="IPR017938">
    <property type="entry name" value="Riboflavin_synthase-like_b-brl"/>
</dbReference>
<dbReference type="InterPro" id="IPR014543">
    <property type="entry name" value="UCP028291"/>
</dbReference>
<sequence>MSSTTTKRLFQAHATVKLASIDTYVEPFIEALASHDMIVSKRGTLQDLESPFGKATFEPFEDGFKLTAEADDPSSLNRLKHALVGPICFIASREKLDIDWVGDYAEPALPDDLRFLHVVSINDISPTFRRIVFHGENLERYDRDDQLHCRLIFQPRGIGNPVWPRLDHRGHVVWPPEGAVPTRVYTIRGIDVSKGQIIIDFALHENPGPATRWALAAQIGDLVGILGPAANGPKPAKFYVLAGDETALPGIARILETLDDDATGIAFIEIATAEDELPLQKPKGMTMKWLHRQDAAPATTTLLPDAVRSVAWPENRDEPFFWGGCEHKTFAKIYRHLRREIGLPKERMIFYSHWNKSLSEEDIIARGSSEYLPE</sequence>
<dbReference type="EMBL" id="SISF01000030">
    <property type="protein sequence ID" value="TBN12303.1"/>
    <property type="molecule type" value="Genomic_DNA"/>
</dbReference>
<dbReference type="RefSeq" id="WP_130978240.1">
    <property type="nucleotide sequence ID" value="NZ_SISF01000030.1"/>
</dbReference>
<dbReference type="Gene3D" id="3.40.50.80">
    <property type="entry name" value="Nucleotide-binding domain of ferredoxin-NADP reductase (FNR) module"/>
    <property type="match status" value="1"/>
</dbReference>
<evidence type="ECO:0000256" key="1">
    <source>
        <dbReference type="ARBA" id="ARBA00035644"/>
    </source>
</evidence>
<organism evidence="3 4">
    <name type="scientific">Agrobacterium cavarae</name>
    <dbReference type="NCBI Taxonomy" id="2528239"/>
    <lineage>
        <taxon>Bacteria</taxon>
        <taxon>Pseudomonadati</taxon>
        <taxon>Pseudomonadota</taxon>
        <taxon>Alphaproteobacteria</taxon>
        <taxon>Hyphomicrobiales</taxon>
        <taxon>Rhizobiaceae</taxon>
        <taxon>Rhizobium/Agrobacterium group</taxon>
        <taxon>Agrobacterium</taxon>
    </lineage>
</organism>
<dbReference type="InterPro" id="IPR039374">
    <property type="entry name" value="SIP_fam"/>
</dbReference>
<dbReference type="Gene3D" id="3.30.310.50">
    <property type="entry name" value="Alpha-D-phosphohexomutase, C-terminal domain"/>
    <property type="match status" value="1"/>
</dbReference>
<evidence type="ECO:0000259" key="2">
    <source>
        <dbReference type="PROSITE" id="PS51384"/>
    </source>
</evidence>
<protein>
    <submittedName>
        <fullName evidence="3">Siderophore-interacting protein</fullName>
    </submittedName>
</protein>
<gene>
    <name evidence="3" type="ORF">EYC79_12865</name>
</gene>
<comment type="similarity">
    <text evidence="1">Belongs to the SIP oxidoreductase family.</text>
</comment>
<dbReference type="Proteomes" id="UP000294239">
    <property type="component" value="Unassembled WGS sequence"/>
</dbReference>
<comment type="caution">
    <text evidence="3">The sequence shown here is derived from an EMBL/GenBank/DDBJ whole genome shotgun (WGS) entry which is preliminary data.</text>
</comment>
<dbReference type="Gene3D" id="2.40.30.10">
    <property type="entry name" value="Translation factors"/>
    <property type="match status" value="1"/>
</dbReference>
<dbReference type="Pfam" id="PF08021">
    <property type="entry name" value="FAD_binding_9"/>
    <property type="match status" value="1"/>
</dbReference>
<dbReference type="GeneID" id="301042074"/>
<name>A0ABY1Y930_9HYPH</name>
<reference evidence="3 4" key="1">
    <citation type="submission" date="2019-02" db="EMBL/GenBank/DDBJ databases">
        <title>Current taxonomic status of genus Agrobacterium and description of Agrobacterium cavarae sp. nov. isolated from maize roots.</title>
        <authorList>
            <person name="Flores-Felix J.D."/>
            <person name="Menendez E."/>
            <person name="Ramirez-Bahena M.H."/>
            <person name="Garcia-Fraile P."/>
            <person name="Velazquez E."/>
        </authorList>
    </citation>
    <scope>NUCLEOTIDE SEQUENCE [LARGE SCALE GENOMIC DNA]</scope>
    <source>
        <strain evidence="3 4">RZME10</strain>
    </source>
</reference>
<dbReference type="Pfam" id="PF04954">
    <property type="entry name" value="SIP"/>
    <property type="match status" value="1"/>
</dbReference>
<dbReference type="Pfam" id="PF09981">
    <property type="entry name" value="DUF2218"/>
    <property type="match status" value="1"/>
</dbReference>
<dbReference type="PROSITE" id="PS51384">
    <property type="entry name" value="FAD_FR"/>
    <property type="match status" value="1"/>
</dbReference>
<dbReference type="SUPFAM" id="SSF63380">
    <property type="entry name" value="Riboflavin synthase domain-like"/>
    <property type="match status" value="1"/>
</dbReference>
<accession>A0ABY1Y930</accession>
<dbReference type="CDD" id="cd06193">
    <property type="entry name" value="siderophore_interacting"/>
    <property type="match status" value="1"/>
</dbReference>
<dbReference type="InterPro" id="IPR017927">
    <property type="entry name" value="FAD-bd_FR_type"/>
</dbReference>
<dbReference type="PANTHER" id="PTHR30157:SF0">
    <property type="entry name" value="NADPH-DEPENDENT FERRIC-CHELATE REDUCTASE"/>
    <property type="match status" value="1"/>
</dbReference>
<dbReference type="PANTHER" id="PTHR30157">
    <property type="entry name" value="FERRIC REDUCTASE, NADPH-DEPENDENT"/>
    <property type="match status" value="1"/>
</dbReference>
<evidence type="ECO:0000313" key="4">
    <source>
        <dbReference type="Proteomes" id="UP000294239"/>
    </source>
</evidence>
<dbReference type="InterPro" id="IPR007037">
    <property type="entry name" value="SIP_rossman_dom"/>
</dbReference>
<keyword evidence="4" id="KW-1185">Reference proteome</keyword>
<dbReference type="InterPro" id="IPR039261">
    <property type="entry name" value="FNR_nucleotide-bd"/>
</dbReference>